<comment type="similarity">
    <text evidence="9">Belongs to the ustYa family.</text>
</comment>
<keyword evidence="12" id="KW-1185">Reference proteome</keyword>
<dbReference type="STRING" id="356882.A0A423W823"/>
<keyword evidence="8" id="KW-0325">Glycoprotein</keyword>
<accession>A0A423W823</accession>
<comment type="subcellular location">
    <subcellularLocation>
        <location evidence="1">Membrane</location>
        <topology evidence="1">Single-pass membrane protein</topology>
    </subcellularLocation>
</comment>
<evidence type="ECO:0000256" key="1">
    <source>
        <dbReference type="ARBA" id="ARBA00004167"/>
    </source>
</evidence>
<dbReference type="GO" id="GO:0043386">
    <property type="term" value="P:mycotoxin biosynthetic process"/>
    <property type="evidence" value="ECO:0007669"/>
    <property type="project" value="InterPro"/>
</dbReference>
<keyword evidence="4 10" id="KW-1133">Transmembrane helix</keyword>
<comment type="pathway">
    <text evidence="2">Mycotoxin biosynthesis.</text>
</comment>
<dbReference type="Proteomes" id="UP000283895">
    <property type="component" value="Unassembled WGS sequence"/>
</dbReference>
<evidence type="ECO:0000256" key="10">
    <source>
        <dbReference type="SAM" id="Phobius"/>
    </source>
</evidence>
<evidence type="ECO:0008006" key="13">
    <source>
        <dbReference type="Google" id="ProtNLM"/>
    </source>
</evidence>
<dbReference type="GO" id="GO:0016491">
    <property type="term" value="F:oxidoreductase activity"/>
    <property type="evidence" value="ECO:0007669"/>
    <property type="project" value="UniProtKB-KW"/>
</dbReference>
<reference evidence="11 12" key="1">
    <citation type="submission" date="2015-09" db="EMBL/GenBank/DDBJ databases">
        <title>Host preference determinants of Valsa canker pathogens revealed by comparative genomics.</title>
        <authorList>
            <person name="Yin Z."/>
            <person name="Huang L."/>
        </authorList>
    </citation>
    <scope>NUCLEOTIDE SEQUENCE [LARGE SCALE GENOMIC DNA]</scope>
    <source>
        <strain evidence="11 12">03-1</strain>
    </source>
</reference>
<name>A0A423W823_9PEZI</name>
<dbReference type="InterPro" id="IPR021765">
    <property type="entry name" value="UstYa-like"/>
</dbReference>
<evidence type="ECO:0000256" key="7">
    <source>
        <dbReference type="ARBA" id="ARBA00023136"/>
    </source>
</evidence>
<gene>
    <name evidence="11" type="ORF">VMCG_06396</name>
</gene>
<evidence type="ECO:0000256" key="3">
    <source>
        <dbReference type="ARBA" id="ARBA00022692"/>
    </source>
</evidence>
<proteinExistence type="inferred from homology"/>
<dbReference type="OrthoDB" id="3687641at2759"/>
<organism evidence="11 12">
    <name type="scientific">Cytospora schulzeri</name>
    <dbReference type="NCBI Taxonomy" id="448051"/>
    <lineage>
        <taxon>Eukaryota</taxon>
        <taxon>Fungi</taxon>
        <taxon>Dikarya</taxon>
        <taxon>Ascomycota</taxon>
        <taxon>Pezizomycotina</taxon>
        <taxon>Sordariomycetes</taxon>
        <taxon>Sordariomycetidae</taxon>
        <taxon>Diaporthales</taxon>
        <taxon>Cytosporaceae</taxon>
        <taxon>Cytospora</taxon>
    </lineage>
</organism>
<feature type="transmembrane region" description="Helical" evidence="10">
    <location>
        <begin position="58"/>
        <end position="82"/>
    </location>
</feature>
<keyword evidence="6" id="KW-0843">Virulence</keyword>
<evidence type="ECO:0000256" key="4">
    <source>
        <dbReference type="ARBA" id="ARBA00022989"/>
    </source>
</evidence>
<keyword evidence="3 10" id="KW-0812">Transmembrane</keyword>
<dbReference type="AlphaFoldDB" id="A0A423W823"/>
<evidence type="ECO:0000256" key="2">
    <source>
        <dbReference type="ARBA" id="ARBA00004685"/>
    </source>
</evidence>
<evidence type="ECO:0000256" key="8">
    <source>
        <dbReference type="ARBA" id="ARBA00023180"/>
    </source>
</evidence>
<keyword evidence="7 10" id="KW-0472">Membrane</keyword>
<dbReference type="GO" id="GO:0016020">
    <property type="term" value="C:membrane"/>
    <property type="evidence" value="ECO:0007669"/>
    <property type="project" value="UniProtKB-SubCell"/>
</dbReference>
<evidence type="ECO:0000256" key="6">
    <source>
        <dbReference type="ARBA" id="ARBA00023026"/>
    </source>
</evidence>
<dbReference type="EMBL" id="LKEA01000023">
    <property type="protein sequence ID" value="ROV99489.1"/>
    <property type="molecule type" value="Genomic_DNA"/>
</dbReference>
<evidence type="ECO:0000256" key="5">
    <source>
        <dbReference type="ARBA" id="ARBA00023002"/>
    </source>
</evidence>
<dbReference type="PANTHER" id="PTHR33365:SF11">
    <property type="entry name" value="TAT PATHWAY SIGNAL SEQUENCE"/>
    <property type="match status" value="1"/>
</dbReference>
<comment type="caution">
    <text evidence="11">The sequence shown here is derived from an EMBL/GenBank/DDBJ whole genome shotgun (WGS) entry which is preliminary data.</text>
</comment>
<sequence length="271" mass="30740">MAAQLSKYARMNVHDHGGHLGGDDVGTEANESLMGNEQKNWEEQQAAESVRRGRWRQWLSAICSLQGLLNTMLLFVILGLLVDRRWHNQRYGHFEGNGDITGFAPRFAQQIKSFVPDMAFVPENGSDFFTLEVKKKWLGMVPRGLGYVQVDDPSDYDNLPHPLLGYAHMVFTTSMTHQLHCLYTLAEAYSGLVSDPIKTPSQQIQGHIPHCFEYLRQSIMCCADTALEGQHTTFPKTVQGSDGWDAKHVCKDYDAVYKYLEGRRADDQVWI</sequence>
<evidence type="ECO:0000256" key="9">
    <source>
        <dbReference type="ARBA" id="ARBA00035112"/>
    </source>
</evidence>
<dbReference type="PANTHER" id="PTHR33365">
    <property type="entry name" value="YALI0B05434P"/>
    <property type="match status" value="1"/>
</dbReference>
<dbReference type="Pfam" id="PF11807">
    <property type="entry name" value="UstYa"/>
    <property type="match status" value="1"/>
</dbReference>
<keyword evidence="5" id="KW-0560">Oxidoreductase</keyword>
<evidence type="ECO:0000313" key="11">
    <source>
        <dbReference type="EMBL" id="ROV99489.1"/>
    </source>
</evidence>
<evidence type="ECO:0000313" key="12">
    <source>
        <dbReference type="Proteomes" id="UP000283895"/>
    </source>
</evidence>
<protein>
    <recommendedName>
        <fullName evidence="13">Oxidase ustYa</fullName>
    </recommendedName>
</protein>